<dbReference type="InterPro" id="IPR002881">
    <property type="entry name" value="DUF58"/>
</dbReference>
<protein>
    <submittedName>
        <fullName evidence="2">DUF58 domain-containing protein</fullName>
    </submittedName>
</protein>
<feature type="domain" description="DUF58" evidence="1">
    <location>
        <begin position="52"/>
        <end position="253"/>
    </location>
</feature>
<evidence type="ECO:0000313" key="2">
    <source>
        <dbReference type="EMBL" id="MCQ8185626.1"/>
    </source>
</evidence>
<dbReference type="PANTHER" id="PTHR33608:SF6">
    <property type="entry name" value="BLL2464 PROTEIN"/>
    <property type="match status" value="1"/>
</dbReference>
<gene>
    <name evidence="2" type="ORF">NOG11_09470</name>
</gene>
<reference evidence="2" key="1">
    <citation type="submission" date="2022-07" db="EMBL/GenBank/DDBJ databases">
        <title>Parvularcula maris sp. nov., an algicidal bacterium isolated from seawater.</title>
        <authorList>
            <person name="Li F."/>
        </authorList>
    </citation>
    <scope>NUCLEOTIDE SEQUENCE</scope>
    <source>
        <strain evidence="2">BGMRC 0090</strain>
    </source>
</reference>
<name>A0A9X2RJ69_9PROT</name>
<dbReference type="Pfam" id="PF01882">
    <property type="entry name" value="DUF58"/>
    <property type="match status" value="1"/>
</dbReference>
<dbReference type="PANTHER" id="PTHR33608">
    <property type="entry name" value="BLL2464 PROTEIN"/>
    <property type="match status" value="1"/>
</dbReference>
<keyword evidence="3" id="KW-1185">Reference proteome</keyword>
<dbReference type="AlphaFoldDB" id="A0A9X2RJ69"/>
<comment type="caution">
    <text evidence="2">The sequence shown here is derived from an EMBL/GenBank/DDBJ whole genome shotgun (WGS) entry which is preliminary data.</text>
</comment>
<dbReference type="EMBL" id="JANIBC010000006">
    <property type="protein sequence ID" value="MCQ8185626.1"/>
    <property type="molecule type" value="Genomic_DNA"/>
</dbReference>
<dbReference type="RefSeq" id="WP_256619515.1">
    <property type="nucleotide sequence ID" value="NZ_JANIBC010000006.1"/>
</dbReference>
<accession>A0A9X2RJ69</accession>
<sequence>MNQPTASLQQRAAEAAAALPDLLTRAEAAAAVVLAGRHPRQREGRSDTFWQFRDYAPGDPISSIDWSSIDWRQSARLDRRLLVRQTEWEQPQTLLVWAGGGDGFDYHGSGPEPKRLRGQTIALAAAIMALRSGERVGILGRDEPAKAGAVAGEWAAEGLLTAAPTLPEHPRLPGAITLLVSDFHDDPEKLHQAFEAVRSSRGQAIAVVVEDPDEAAFPFEGSRRFESPEGRSRRSFGEASSVRQDYLQARDLHHASLKDAARGPGEAVLLHRTDQPVVPLLLQLYHLIAEAAA</sequence>
<evidence type="ECO:0000313" key="3">
    <source>
        <dbReference type="Proteomes" id="UP001142610"/>
    </source>
</evidence>
<proteinExistence type="predicted"/>
<evidence type="ECO:0000259" key="1">
    <source>
        <dbReference type="Pfam" id="PF01882"/>
    </source>
</evidence>
<organism evidence="2 3">
    <name type="scientific">Parvularcula maris</name>
    <dbReference type="NCBI Taxonomy" id="2965077"/>
    <lineage>
        <taxon>Bacteria</taxon>
        <taxon>Pseudomonadati</taxon>
        <taxon>Pseudomonadota</taxon>
        <taxon>Alphaproteobacteria</taxon>
        <taxon>Parvularculales</taxon>
        <taxon>Parvularculaceae</taxon>
        <taxon>Parvularcula</taxon>
    </lineage>
</organism>
<dbReference type="Proteomes" id="UP001142610">
    <property type="component" value="Unassembled WGS sequence"/>
</dbReference>